<dbReference type="Gene3D" id="3.20.20.140">
    <property type="entry name" value="Metal-dependent hydrolases"/>
    <property type="match status" value="1"/>
</dbReference>
<dbReference type="PANTHER" id="PTHR35563:SF2">
    <property type="entry name" value="BARREL METAL-DEPENDENT HYDROLASE, PUTATIVE (AFU_ORTHOLOGUE AFUA_1G16240)-RELATED"/>
    <property type="match status" value="1"/>
</dbReference>
<dbReference type="InterPro" id="IPR052358">
    <property type="entry name" value="Aro_Compnd_Degr_Hydrolases"/>
</dbReference>
<dbReference type="RefSeq" id="WP_137098237.1">
    <property type="nucleotide sequence ID" value="NZ_CP039865.1"/>
</dbReference>
<proteinExistence type="predicted"/>
<dbReference type="EMBL" id="CP039865">
    <property type="protein sequence ID" value="QCK84903.1"/>
    <property type="molecule type" value="Genomic_DNA"/>
</dbReference>
<evidence type="ECO:0000313" key="3">
    <source>
        <dbReference type="Proteomes" id="UP000298588"/>
    </source>
</evidence>
<dbReference type="SUPFAM" id="SSF51556">
    <property type="entry name" value="Metallo-dependent hydrolases"/>
    <property type="match status" value="1"/>
</dbReference>
<sequence>MAIAPTPIVPAGACDTHIHVYDPRFALAPTAASAAPLAASVDDYRAVKARLGLTRTVIVQPSVYGTDNSCTLEGIAALGADVTRGVAVVDDRVTDAELERLTACGMRGARFLMMPGGAIPWAMLDSVAAKVQAIGWHVQFQTDGRTLPEHQAQIRSWSGRIVIDHNGKFLEPVDVDSEAFRTLLSLVDTGRVWVKLSAPYETSKTGAPAYEDVSRLARALVKHAPERMLWATNWPHPGQNPRPDDAALLDILADWAPDEAVRQRILVDNPAEVYGF</sequence>
<evidence type="ECO:0000313" key="2">
    <source>
        <dbReference type="EMBL" id="QCK84903.1"/>
    </source>
</evidence>
<dbReference type="KEGG" id="paqt:E8L99_03470"/>
<dbReference type="InterPro" id="IPR032466">
    <property type="entry name" value="Metal_Hydrolase"/>
</dbReference>
<dbReference type="InterPro" id="IPR006680">
    <property type="entry name" value="Amidohydro-rel"/>
</dbReference>
<evidence type="ECO:0000259" key="1">
    <source>
        <dbReference type="Pfam" id="PF04909"/>
    </source>
</evidence>
<gene>
    <name evidence="2" type="ORF">E8L99_03470</name>
</gene>
<name>A0A4D7QGV3_9HYPH</name>
<protein>
    <submittedName>
        <fullName evidence="2">Amidohydrolase</fullName>
    </submittedName>
</protein>
<dbReference type="AlphaFoldDB" id="A0A4D7QGV3"/>
<dbReference type="OrthoDB" id="9787654at2"/>
<dbReference type="PANTHER" id="PTHR35563">
    <property type="entry name" value="BARREL METAL-DEPENDENT HYDROLASE, PUTATIVE (AFU_ORTHOLOGUE AFUA_1G16240)-RELATED"/>
    <property type="match status" value="1"/>
</dbReference>
<accession>A0A4D7QGV3</accession>
<keyword evidence="3" id="KW-1185">Reference proteome</keyword>
<organism evidence="2 3">
    <name type="scientific">Phreatobacter aquaticus</name>
    <dbReference type="NCBI Taxonomy" id="2570229"/>
    <lineage>
        <taxon>Bacteria</taxon>
        <taxon>Pseudomonadati</taxon>
        <taxon>Pseudomonadota</taxon>
        <taxon>Alphaproteobacteria</taxon>
        <taxon>Hyphomicrobiales</taxon>
        <taxon>Phreatobacteraceae</taxon>
        <taxon>Phreatobacter</taxon>
    </lineage>
</organism>
<dbReference type="Pfam" id="PF04909">
    <property type="entry name" value="Amidohydro_2"/>
    <property type="match status" value="1"/>
</dbReference>
<keyword evidence="2" id="KW-0378">Hydrolase</keyword>
<dbReference type="GO" id="GO:0016787">
    <property type="term" value="F:hydrolase activity"/>
    <property type="evidence" value="ECO:0007669"/>
    <property type="project" value="UniProtKB-KW"/>
</dbReference>
<feature type="domain" description="Amidohydrolase-related" evidence="1">
    <location>
        <begin position="14"/>
        <end position="276"/>
    </location>
</feature>
<dbReference type="Proteomes" id="UP000298588">
    <property type="component" value="Chromosome"/>
</dbReference>
<reference evidence="2 3" key="1">
    <citation type="submission" date="2019-04" db="EMBL/GenBank/DDBJ databases">
        <title>Phreatobacter aquaticus sp. nov.</title>
        <authorList>
            <person name="Choi A."/>
            <person name="Baek K."/>
        </authorList>
    </citation>
    <scope>NUCLEOTIDE SEQUENCE [LARGE SCALE GENOMIC DNA]</scope>
    <source>
        <strain evidence="2 3">NMCR1094</strain>
    </source>
</reference>